<dbReference type="InterPro" id="IPR025020">
    <property type="entry name" value="DUF3908"/>
</dbReference>
<dbReference type="KEGG" id="bacg:D2962_14615"/>
<accession>A0A3G2R8A6</accession>
<protein>
    <submittedName>
        <fullName evidence="1">DUF3908 domain-containing protein</fullName>
    </submittedName>
</protein>
<name>A0A3G2R8A6_9FIRM</name>
<reference evidence="1 2" key="1">
    <citation type="submission" date="2018-10" db="EMBL/GenBank/DDBJ databases">
        <authorList>
            <person name="Zhang X."/>
        </authorList>
    </citation>
    <scope>NUCLEOTIDE SEQUENCE [LARGE SCALE GENOMIC DNA]</scope>
    <source>
        <strain evidence="1 2">SK-G1</strain>
    </source>
</reference>
<evidence type="ECO:0000313" key="2">
    <source>
        <dbReference type="Proteomes" id="UP000280960"/>
    </source>
</evidence>
<dbReference type="EMBL" id="CP033169">
    <property type="protein sequence ID" value="AYO31666.1"/>
    <property type="molecule type" value="Genomic_DNA"/>
</dbReference>
<organism evidence="1 2">
    <name type="scientific">Biomaibacter acetigenes</name>
    <dbReference type="NCBI Taxonomy" id="2316383"/>
    <lineage>
        <taxon>Bacteria</taxon>
        <taxon>Bacillati</taxon>
        <taxon>Bacillota</taxon>
        <taxon>Clostridia</taxon>
        <taxon>Thermosediminibacterales</taxon>
        <taxon>Tepidanaerobacteraceae</taxon>
        <taxon>Biomaibacter</taxon>
    </lineage>
</organism>
<keyword evidence="2" id="KW-1185">Reference proteome</keyword>
<dbReference type="Pfam" id="PF13048">
    <property type="entry name" value="DUF3908"/>
    <property type="match status" value="1"/>
</dbReference>
<evidence type="ECO:0000313" key="1">
    <source>
        <dbReference type="EMBL" id="AYO31666.1"/>
    </source>
</evidence>
<proteinExistence type="predicted"/>
<gene>
    <name evidence="1" type="ORF">D2962_14615</name>
</gene>
<dbReference type="AlphaFoldDB" id="A0A3G2R8A6"/>
<dbReference type="Proteomes" id="UP000280960">
    <property type="component" value="Chromosome"/>
</dbReference>
<sequence>MMNIDFREVKEYYRSNLFSDETSRQYAGMFEKVSQIVNENDILYFYPKYLFVDEQTLQLYLFLKNNKFIKVWINDDKQIVIECFNTNEIKNFAYECPLDDYGEHKLTLFFEKGIEGIEFNSKKDTNENWKYKFDKVIYSIVKYFVTTCI</sequence>
<dbReference type="RefSeq" id="WP_122015414.1">
    <property type="nucleotide sequence ID" value="NZ_CP033169.1"/>
</dbReference>